<feature type="non-terminal residue" evidence="2">
    <location>
        <position position="1"/>
    </location>
</feature>
<dbReference type="AlphaFoldDB" id="A0A7J6NAZ8"/>
<dbReference type="Proteomes" id="UP000553632">
    <property type="component" value="Unassembled WGS sequence"/>
</dbReference>
<feature type="compositionally biased region" description="Polar residues" evidence="1">
    <location>
        <begin position="95"/>
        <end position="106"/>
    </location>
</feature>
<evidence type="ECO:0000313" key="2">
    <source>
        <dbReference type="EMBL" id="KAF4680667.1"/>
    </source>
</evidence>
<evidence type="ECO:0000313" key="3">
    <source>
        <dbReference type="Proteomes" id="UP000553632"/>
    </source>
</evidence>
<dbReference type="EMBL" id="JABANO010041069">
    <property type="protein sequence ID" value="KAF4680667.1"/>
    <property type="molecule type" value="Genomic_DNA"/>
</dbReference>
<accession>A0A7J6NAZ8</accession>
<feature type="compositionally biased region" description="Basic and acidic residues" evidence="1">
    <location>
        <begin position="140"/>
        <end position="151"/>
    </location>
</feature>
<gene>
    <name evidence="2" type="ORF">FOZ63_004680</name>
</gene>
<protein>
    <submittedName>
        <fullName evidence="2">Uncharacterized protein</fullName>
    </submittedName>
</protein>
<sequence length="285" mass="31191">MSYEPPTAYNRGPPMAAYLGAMNDNSVCSVKRISDKLREPLSFSTLEDKDRLERDEHQLIPASSAPLDRHNATPLGTNGQSSPSKLHRFTEDSSHALSFSPATSLLRSEPRRNISPPRPARSPPNLGMPPAGNGRKRTVRDRASSPRRPEVEVVGDQPQRGTVQQEAIESVPLPLRSRSMSAPRIGPQRTSFATPARLRPSGSLIFPFSSTPRRVVGQRARVRLSSVMGRYAEADQIELTSRPPAAKSVVRKTVGFKPIVSLACFGVPSQEAYEVIETYLTSLSA</sequence>
<organism evidence="2 3">
    <name type="scientific">Perkinsus olseni</name>
    <name type="common">Perkinsus atlanticus</name>
    <dbReference type="NCBI Taxonomy" id="32597"/>
    <lineage>
        <taxon>Eukaryota</taxon>
        <taxon>Sar</taxon>
        <taxon>Alveolata</taxon>
        <taxon>Perkinsozoa</taxon>
        <taxon>Perkinsea</taxon>
        <taxon>Perkinsida</taxon>
        <taxon>Perkinsidae</taxon>
        <taxon>Perkinsus</taxon>
    </lineage>
</organism>
<comment type="caution">
    <text evidence="2">The sequence shown here is derived from an EMBL/GenBank/DDBJ whole genome shotgun (WGS) entry which is preliminary data.</text>
</comment>
<feature type="compositionally biased region" description="Basic and acidic residues" evidence="1">
    <location>
        <begin position="46"/>
        <end position="58"/>
    </location>
</feature>
<proteinExistence type="predicted"/>
<reference evidence="2 3" key="1">
    <citation type="submission" date="2020-04" db="EMBL/GenBank/DDBJ databases">
        <title>Perkinsus olseni comparative genomics.</title>
        <authorList>
            <person name="Bogema D.R."/>
        </authorList>
    </citation>
    <scope>NUCLEOTIDE SEQUENCE [LARGE SCALE GENOMIC DNA]</scope>
    <source>
        <strain evidence="2 3">ATCC PRA-207</strain>
    </source>
</reference>
<feature type="region of interest" description="Disordered" evidence="1">
    <location>
        <begin position="39"/>
        <end position="164"/>
    </location>
</feature>
<evidence type="ECO:0000256" key="1">
    <source>
        <dbReference type="SAM" id="MobiDB-lite"/>
    </source>
</evidence>
<keyword evidence="3" id="KW-1185">Reference proteome</keyword>
<name>A0A7J6NAZ8_PEROL</name>
<feature type="compositionally biased region" description="Polar residues" evidence="1">
    <location>
        <begin position="74"/>
        <end position="84"/>
    </location>
</feature>